<evidence type="ECO:0000313" key="2">
    <source>
        <dbReference type="WBParaSite" id="ES5_v2.g12832.t1"/>
    </source>
</evidence>
<accession>A0AC34F6S1</accession>
<reference evidence="2" key="1">
    <citation type="submission" date="2022-11" db="UniProtKB">
        <authorList>
            <consortium name="WormBaseParasite"/>
        </authorList>
    </citation>
    <scope>IDENTIFICATION</scope>
</reference>
<proteinExistence type="predicted"/>
<sequence length="1712" mass="196036">MNGPFGDLFGRSRGRGAAGGRGRGNQRGRGNFQGGLHGTPFRGNYQQPGRSNNYQRNNFQHGNNGYKDFKQEGISYKNIEQICADMDSMKVLSGSSDLLKFAQGKGFNNRLNNLWPEEEKQTKFLRVIVATASSSQADMLPLTYAFLGEVLSSKLVETIVEKISPLPYNRQMQQNPIYSELVGYTVKLLLLGFECLPSKMDTHLTKVHVVITTLNGLTGFLTADTVYDLEGLKEQIQDRYTAKTEEVEEQKQNKHKSAEEIPPPENFRELSLIPTAEDMNNNNNFIYLRKAIINGKYDSDEHYLDVQFRLLREDLFRPLREGMAAYREGGSQNSDLYVYRNVGLESPAMHQQTGELVFFANIQILKRLRTNKRLFFGSLVCLSSDDFRNQFLFATILDRDNLIDGKVGLKFEGSLDINTKRKYCMVESPAFFEAYRHVLTALKTLPPNKPIPFSNYLVHVNTKVHVPKYLENNLINFNVLLKKNLRIHPDKNVLTAKNFQQYLIPAHLGMGQSQFDALASALQSDLAIIQGPPGTGKTYMGLQIAKLLFFNHRLWQSSIDQRPMLVVCYTNHALDQFLEGISTFLSEGIVRVGGGSKNPNMEQYMIHKLRKWDDPHLKYCSYDLRTEIAELQIELEVVAEDLKDLSTRFTHPNDLQPYFRNRNLPYFQSCQSLCTKFHKTDICIMSSWLTSYKLEDEHPFDAKVIRHLIKQRIPEIQAKNALLCAYYIDANYNPQTIYDNLKKGNYGTVSTSQLMKGIQHWPSMKDVNELVKNGFDVNIAAEILMSCQNDMQIVNREIGFVQEFLGDRRPVAPKLPDPKEEEKDKEKLTDIDIKADEDNNRIIVDNSFMEEINAKRKKAKKVKKVWYDKKAINLCLEHIVNCPGMRNEEAQTITDIWQLPLQTRWRLYQRWISQIRNKLKGTLKRLEEKYSEKVKEHQALKIMVDAEVMKKAKVVGMTTTGAAKHQSTLRTLRSRIVIIEEAAEVLEAHLLSSLTIACEHLILIGDHKQLRPNPAVYELTKKYNMDISLFERLVKNGFPYRMLSNQHRMCTDISRTLMPHFYDNLQDDPSVLKREPVKGVTKNLMFITHSEPEISEKDFKSHNNPFEAKFALKLAKYFLQQGYEGSQITVLCTYLDQLLSLRKAATNIIGETAKITIESVDNYQGEESDIVILSLVRSNNPEGKIGFLNISNRVCVALSRARMGLYVTGNFDFLSSRSEMWKNIQKSVEEAKALDNSLEVKCQMHGRTQRIKCGEDFDERCPEGGCDDPCEIKLNCGHSCPKPCHVEDMEHLELKCLKPCARTCRLHIRCNEKCKKILNCDHECESKCSNSCPPCQKLCQTACAHSQCGKMSAYGEDLKRVRQKAEENGKKSTSGRLCGDPCPQCAEKFSGLDEWIKSKLPKNDSNTTEIVKILCPRCKTPIRRSKRYISLLNQRAVETEQIKHRNRGLTIEERKHEQEKFAEELNSIVTERLLLKQLLKLRGDAVEQLRQVAEHLLPVTNEEQPSLRYCDAIKQEFEIIDFTKYLNKEFVNLIARIDVKETSETIIQQLSNEVSRFGFLCNVFVYMNQLYKSNNDFEIDEANALYKTLGSLYGSKEFEGDHEKQIWDDFKAIIKAHPAEGFWISEKERIEIVKALDGAVTKWYKCPNGHMYGIGDCGQAMVETKCPECGTVIGGQNHQLQVDNTDATAQMRQGLAALHIPDPFVVREGPEW</sequence>
<name>A0AC34F6S1_9BILA</name>
<evidence type="ECO:0000313" key="1">
    <source>
        <dbReference type="Proteomes" id="UP000887579"/>
    </source>
</evidence>
<dbReference type="Proteomes" id="UP000887579">
    <property type="component" value="Unplaced"/>
</dbReference>
<protein>
    <submittedName>
        <fullName evidence="2">RZ-type domain-containing protein</fullName>
    </submittedName>
</protein>
<organism evidence="1 2">
    <name type="scientific">Panagrolaimus sp. ES5</name>
    <dbReference type="NCBI Taxonomy" id="591445"/>
    <lineage>
        <taxon>Eukaryota</taxon>
        <taxon>Metazoa</taxon>
        <taxon>Ecdysozoa</taxon>
        <taxon>Nematoda</taxon>
        <taxon>Chromadorea</taxon>
        <taxon>Rhabditida</taxon>
        <taxon>Tylenchina</taxon>
        <taxon>Panagrolaimomorpha</taxon>
        <taxon>Panagrolaimoidea</taxon>
        <taxon>Panagrolaimidae</taxon>
        <taxon>Panagrolaimus</taxon>
    </lineage>
</organism>
<dbReference type="WBParaSite" id="ES5_v2.g12832.t1">
    <property type="protein sequence ID" value="ES5_v2.g12832.t1"/>
    <property type="gene ID" value="ES5_v2.g12832"/>
</dbReference>